<dbReference type="AlphaFoldDB" id="W4LCM9"/>
<accession>W4LCM9</accession>
<evidence type="ECO:0000256" key="8">
    <source>
        <dbReference type="ARBA" id="ARBA00023136"/>
    </source>
</evidence>
<dbReference type="InterPro" id="IPR018490">
    <property type="entry name" value="cNMP-bd_dom_sf"/>
</dbReference>
<proteinExistence type="inferred from homology"/>
<sequence length="739" mass="81773">MESVAALISQIHKYLPPLNPDSNSDVSPLPIVHLVAGEVLFQQGDPSNAVYIIASGELVVKTKGVDGTETEVNRHHPGAIIGEMAAMTNQPRSATVYAATDATLECMDKDTFKQIASENHEFLSALTQLVTQRWRQSALTEVLAERFHTIEPTFWRELEPQLKWRHLSAGDVLCRQGDPSDCLYIIVSGRLRLRVTDNDGREGDIGEVAPGETVGEFGLITDAPRSATVYAIRETNVVELSPDGFETLLQRYPSVLRDIVKIIAERQQRVIGFGQRSNIAAFALALVPVSPHLRLEDFAEALVQAWPTAVNALVLSSQRFDALYGYPGAAQATFNDPIHPSIVAWMGKQENQHQLLIYIADFEWSAWTQRCLNQADQVLVIAAPNVMPKRSQTEEAIAQLPVRLHTDLVLWHQAEATRPHGTAAWLDRSAADAHHHIRHGDPVHMKRLARRLSGNAVGLVLSGGGARGFAHVGVYQAITELGIPIDYIGGTSIGAVIGGPIGLGTRVEELIDIMQMTVSAKELLDYTLPFTALMTSGKVTRICQSLFKDIRFEDMWMPFFCVSANLSQATQVIHLRGPLWQAVRTSMSIPGVFTPIIDDGNILVDGGVINNFPVDVMADLSGSQHLIGVNVSPTTIQQQDYDIDYSISGWRILANRIKPRGKRLSTPSLIETMMRTHEVRGVHQARRNEQLVDLLIYPDVRHLGVLEFDHCEKAMHAGYEAALEALRNWQRERLSHLSL</sequence>
<dbReference type="GO" id="GO:0004622">
    <property type="term" value="F:phosphatidylcholine lysophospholipase activity"/>
    <property type="evidence" value="ECO:0007669"/>
    <property type="project" value="UniProtKB-ARBA"/>
</dbReference>
<feature type="short sequence motif" description="GXSXG" evidence="9">
    <location>
        <begin position="490"/>
        <end position="494"/>
    </location>
</feature>
<feature type="active site" description="Proton acceptor" evidence="9">
    <location>
        <position position="605"/>
    </location>
</feature>
<keyword evidence="6" id="KW-1133">Transmembrane helix</keyword>
<dbReference type="EMBL" id="AZHW01000959">
    <property type="protein sequence ID" value="ETW95081.1"/>
    <property type="molecule type" value="Genomic_DNA"/>
</dbReference>
<dbReference type="InterPro" id="IPR000595">
    <property type="entry name" value="cNMP-bd_dom"/>
</dbReference>
<evidence type="ECO:0000313" key="12">
    <source>
        <dbReference type="EMBL" id="ETW95081.1"/>
    </source>
</evidence>
<dbReference type="CDD" id="cd07205">
    <property type="entry name" value="Pat_PNPLA6_PNPLA7_NTE1_like"/>
    <property type="match status" value="1"/>
</dbReference>
<dbReference type="PROSITE" id="PS51635">
    <property type="entry name" value="PNPLA"/>
    <property type="match status" value="1"/>
</dbReference>
<dbReference type="PANTHER" id="PTHR14226">
    <property type="entry name" value="NEUROPATHY TARGET ESTERASE/SWISS CHEESE D.MELANOGASTER"/>
    <property type="match status" value="1"/>
</dbReference>
<dbReference type="Gene3D" id="3.40.1090.10">
    <property type="entry name" value="Cytosolic phospholipase A2 catalytic domain"/>
    <property type="match status" value="1"/>
</dbReference>
<keyword evidence="7 9" id="KW-0443">Lipid metabolism</keyword>
<dbReference type="Pfam" id="PF01734">
    <property type="entry name" value="Patatin"/>
    <property type="match status" value="1"/>
</dbReference>
<evidence type="ECO:0000256" key="5">
    <source>
        <dbReference type="ARBA" id="ARBA00022963"/>
    </source>
</evidence>
<dbReference type="PROSITE" id="PS00889">
    <property type="entry name" value="CNMP_BINDING_2"/>
    <property type="match status" value="1"/>
</dbReference>
<dbReference type="InterPro" id="IPR018488">
    <property type="entry name" value="cNMP-bd_CS"/>
</dbReference>
<organism evidence="12 13">
    <name type="scientific">Entotheonella factor</name>
    <dbReference type="NCBI Taxonomy" id="1429438"/>
    <lineage>
        <taxon>Bacteria</taxon>
        <taxon>Pseudomonadati</taxon>
        <taxon>Nitrospinota/Tectimicrobiota group</taxon>
        <taxon>Candidatus Tectimicrobiota</taxon>
        <taxon>Candidatus Entotheonellia</taxon>
        <taxon>Candidatus Entotheonellales</taxon>
        <taxon>Candidatus Entotheonellaceae</taxon>
        <taxon>Candidatus Entotheonella</taxon>
    </lineage>
</organism>
<dbReference type="InterPro" id="IPR014710">
    <property type="entry name" value="RmlC-like_jellyroll"/>
</dbReference>
<dbReference type="PROSITE" id="PS50042">
    <property type="entry name" value="CNMP_BINDING_3"/>
    <property type="match status" value="2"/>
</dbReference>
<dbReference type="Pfam" id="PF00027">
    <property type="entry name" value="cNMP_binding"/>
    <property type="match status" value="2"/>
</dbReference>
<evidence type="ECO:0000256" key="7">
    <source>
        <dbReference type="ARBA" id="ARBA00023098"/>
    </source>
</evidence>
<evidence type="ECO:0000256" key="2">
    <source>
        <dbReference type="ARBA" id="ARBA00006636"/>
    </source>
</evidence>
<comment type="similarity">
    <text evidence="2">Belongs to the NTE family.</text>
</comment>
<feature type="domain" description="PNPLA" evidence="11">
    <location>
        <begin position="459"/>
        <end position="618"/>
    </location>
</feature>
<feature type="domain" description="Cyclic nucleotide-binding" evidence="10">
    <location>
        <begin position="36"/>
        <end position="133"/>
    </location>
</feature>
<keyword evidence="4 9" id="KW-0378">Hydrolase</keyword>
<dbReference type="Proteomes" id="UP000019141">
    <property type="component" value="Unassembled WGS sequence"/>
</dbReference>
<dbReference type="InterPro" id="IPR002641">
    <property type="entry name" value="PNPLA_dom"/>
</dbReference>
<dbReference type="Gene3D" id="2.60.120.10">
    <property type="entry name" value="Jelly Rolls"/>
    <property type="match status" value="2"/>
</dbReference>
<comment type="caution">
    <text evidence="12">The sequence shown here is derived from an EMBL/GenBank/DDBJ whole genome shotgun (WGS) entry which is preliminary data.</text>
</comment>
<protein>
    <recommendedName>
        <fullName evidence="14">Cyclic nucleotide-binding protein</fullName>
    </recommendedName>
</protein>
<evidence type="ECO:0000259" key="11">
    <source>
        <dbReference type="PROSITE" id="PS51635"/>
    </source>
</evidence>
<name>W4LCM9_ENTF1</name>
<evidence type="ECO:0000256" key="3">
    <source>
        <dbReference type="ARBA" id="ARBA00022692"/>
    </source>
</evidence>
<dbReference type="InterPro" id="IPR016035">
    <property type="entry name" value="Acyl_Trfase/lysoPLipase"/>
</dbReference>
<reference evidence="12 13" key="1">
    <citation type="journal article" date="2014" name="Nature">
        <title>An environmental bacterial taxon with a large and distinct metabolic repertoire.</title>
        <authorList>
            <person name="Wilson M.C."/>
            <person name="Mori T."/>
            <person name="Ruckert C."/>
            <person name="Uria A.R."/>
            <person name="Helf M.J."/>
            <person name="Takada K."/>
            <person name="Gernert C."/>
            <person name="Steffens U.A."/>
            <person name="Heycke N."/>
            <person name="Schmitt S."/>
            <person name="Rinke C."/>
            <person name="Helfrich E.J."/>
            <person name="Brachmann A.O."/>
            <person name="Gurgui C."/>
            <person name="Wakimoto T."/>
            <person name="Kracht M."/>
            <person name="Crusemann M."/>
            <person name="Hentschel U."/>
            <person name="Abe I."/>
            <person name="Matsunaga S."/>
            <person name="Kalinowski J."/>
            <person name="Takeyama H."/>
            <person name="Piel J."/>
        </authorList>
    </citation>
    <scope>NUCLEOTIDE SEQUENCE [LARGE SCALE GENOMIC DNA]</scope>
    <source>
        <strain evidence="13">TSY1</strain>
    </source>
</reference>
<feature type="domain" description="Cyclic nucleotide-binding" evidence="10">
    <location>
        <begin position="146"/>
        <end position="266"/>
    </location>
</feature>
<evidence type="ECO:0000256" key="4">
    <source>
        <dbReference type="ARBA" id="ARBA00022801"/>
    </source>
</evidence>
<dbReference type="SMART" id="SM00100">
    <property type="entry name" value="cNMP"/>
    <property type="match status" value="2"/>
</dbReference>
<keyword evidence="5 9" id="KW-0442">Lipid degradation</keyword>
<gene>
    <name evidence="12" type="ORF">ETSY1_32130</name>
</gene>
<evidence type="ECO:0008006" key="14">
    <source>
        <dbReference type="Google" id="ProtNLM"/>
    </source>
</evidence>
<comment type="subcellular location">
    <subcellularLocation>
        <location evidence="1">Membrane</location>
    </subcellularLocation>
</comment>
<dbReference type="SUPFAM" id="SSF52151">
    <property type="entry name" value="FabD/lysophospholipase-like"/>
    <property type="match status" value="1"/>
</dbReference>
<feature type="short sequence motif" description="DGA/G" evidence="9">
    <location>
        <begin position="605"/>
        <end position="607"/>
    </location>
</feature>
<dbReference type="SUPFAM" id="SSF51206">
    <property type="entry name" value="cAMP-binding domain-like"/>
    <property type="match status" value="2"/>
</dbReference>
<evidence type="ECO:0000313" key="13">
    <source>
        <dbReference type="Proteomes" id="UP000019141"/>
    </source>
</evidence>
<dbReference type="GO" id="GO:0016042">
    <property type="term" value="P:lipid catabolic process"/>
    <property type="evidence" value="ECO:0007669"/>
    <property type="project" value="UniProtKB-UniRule"/>
</dbReference>
<evidence type="ECO:0000259" key="10">
    <source>
        <dbReference type="PROSITE" id="PS50042"/>
    </source>
</evidence>
<dbReference type="CDD" id="cd00038">
    <property type="entry name" value="CAP_ED"/>
    <property type="match status" value="2"/>
</dbReference>
<keyword evidence="3" id="KW-0812">Transmembrane</keyword>
<dbReference type="InterPro" id="IPR056556">
    <property type="entry name" value="NTE1_P-loop_dom"/>
</dbReference>
<dbReference type="GO" id="GO:0016020">
    <property type="term" value="C:membrane"/>
    <property type="evidence" value="ECO:0007669"/>
    <property type="project" value="UniProtKB-SubCell"/>
</dbReference>
<evidence type="ECO:0000256" key="9">
    <source>
        <dbReference type="PROSITE-ProRule" id="PRU01161"/>
    </source>
</evidence>
<feature type="short sequence motif" description="GXGXXG" evidence="9">
    <location>
        <begin position="463"/>
        <end position="468"/>
    </location>
</feature>
<dbReference type="PANTHER" id="PTHR14226:SF29">
    <property type="entry name" value="NEUROPATHY TARGET ESTERASE SWS"/>
    <property type="match status" value="1"/>
</dbReference>
<evidence type="ECO:0000256" key="6">
    <source>
        <dbReference type="ARBA" id="ARBA00022989"/>
    </source>
</evidence>
<dbReference type="Pfam" id="PF24179">
    <property type="entry name" value="NTE_Ploop"/>
    <property type="match status" value="1"/>
</dbReference>
<feature type="active site" description="Nucleophile" evidence="9">
    <location>
        <position position="492"/>
    </location>
</feature>
<dbReference type="InterPro" id="IPR050301">
    <property type="entry name" value="NTE"/>
</dbReference>
<evidence type="ECO:0000256" key="1">
    <source>
        <dbReference type="ARBA" id="ARBA00004370"/>
    </source>
</evidence>
<dbReference type="HOGENOM" id="CLU_000960_1_3_7"/>
<keyword evidence="8" id="KW-0472">Membrane</keyword>
<keyword evidence="13" id="KW-1185">Reference proteome</keyword>